<keyword evidence="3" id="KW-1003">Cell membrane</keyword>
<dbReference type="Proteomes" id="UP000572212">
    <property type="component" value="Unassembled WGS sequence"/>
</dbReference>
<dbReference type="Gene3D" id="1.20.1250.20">
    <property type="entry name" value="MFS general substrate transporter like domains"/>
    <property type="match status" value="1"/>
</dbReference>
<dbReference type="InterPro" id="IPR011701">
    <property type="entry name" value="MFS"/>
</dbReference>
<feature type="transmembrane region" description="Helical" evidence="7">
    <location>
        <begin position="242"/>
        <end position="261"/>
    </location>
</feature>
<protein>
    <submittedName>
        <fullName evidence="9">DHA2 family lincomycin resistance protein-like MFS transporter</fullName>
    </submittedName>
</protein>
<dbReference type="AlphaFoldDB" id="A0A841RSN5"/>
<evidence type="ECO:0000256" key="5">
    <source>
        <dbReference type="ARBA" id="ARBA00022989"/>
    </source>
</evidence>
<feature type="transmembrane region" description="Helical" evidence="7">
    <location>
        <begin position="61"/>
        <end position="80"/>
    </location>
</feature>
<feature type="transmembrane region" description="Helical" evidence="7">
    <location>
        <begin position="459"/>
        <end position="478"/>
    </location>
</feature>
<keyword evidence="10" id="KW-1185">Reference proteome</keyword>
<dbReference type="GO" id="GO:0022857">
    <property type="term" value="F:transmembrane transporter activity"/>
    <property type="evidence" value="ECO:0007669"/>
    <property type="project" value="InterPro"/>
</dbReference>
<evidence type="ECO:0000256" key="4">
    <source>
        <dbReference type="ARBA" id="ARBA00022692"/>
    </source>
</evidence>
<evidence type="ECO:0000256" key="2">
    <source>
        <dbReference type="ARBA" id="ARBA00022448"/>
    </source>
</evidence>
<comment type="subcellular location">
    <subcellularLocation>
        <location evidence="1">Cell membrane</location>
        <topology evidence="1">Multi-pass membrane protein</topology>
    </subcellularLocation>
</comment>
<dbReference type="PANTHER" id="PTHR42718">
    <property type="entry name" value="MAJOR FACILITATOR SUPERFAMILY MULTIDRUG TRANSPORTER MFSC"/>
    <property type="match status" value="1"/>
</dbReference>
<evidence type="ECO:0000256" key="7">
    <source>
        <dbReference type="SAM" id="Phobius"/>
    </source>
</evidence>
<evidence type="ECO:0000313" key="9">
    <source>
        <dbReference type="EMBL" id="MBB6514215.1"/>
    </source>
</evidence>
<evidence type="ECO:0000256" key="6">
    <source>
        <dbReference type="ARBA" id="ARBA00023136"/>
    </source>
</evidence>
<keyword evidence="5 7" id="KW-1133">Transmembrane helix</keyword>
<feature type="transmembrane region" description="Helical" evidence="7">
    <location>
        <begin position="343"/>
        <end position="363"/>
    </location>
</feature>
<feature type="transmembrane region" description="Helical" evidence="7">
    <location>
        <begin position="175"/>
        <end position="198"/>
    </location>
</feature>
<keyword evidence="4 7" id="KW-0812">Transmembrane</keyword>
<gene>
    <name evidence="9" type="ORF">GGQ92_003037</name>
</gene>
<keyword evidence="6 7" id="KW-0472">Membrane</keyword>
<dbReference type="PRINTS" id="PR01036">
    <property type="entry name" value="TCRTETB"/>
</dbReference>
<reference evidence="9 10" key="1">
    <citation type="submission" date="2020-08" db="EMBL/GenBank/DDBJ databases">
        <title>Genomic Encyclopedia of Type Strains, Phase IV (KMG-IV): sequencing the most valuable type-strain genomes for metagenomic binning, comparative biology and taxonomic classification.</title>
        <authorList>
            <person name="Goeker M."/>
        </authorList>
    </citation>
    <scope>NUCLEOTIDE SEQUENCE [LARGE SCALE GENOMIC DNA]</scope>
    <source>
        <strain evidence="9 10">DSM 11805</strain>
    </source>
</reference>
<feature type="transmembrane region" description="Helical" evidence="7">
    <location>
        <begin position="89"/>
        <end position="115"/>
    </location>
</feature>
<dbReference type="PROSITE" id="PS50850">
    <property type="entry name" value="MFS"/>
    <property type="match status" value="1"/>
</dbReference>
<dbReference type="RefSeq" id="WP_184250827.1">
    <property type="nucleotide sequence ID" value="NZ_BAAACU010000003.1"/>
</dbReference>
<feature type="transmembrane region" description="Helical" evidence="7">
    <location>
        <begin position="147"/>
        <end position="169"/>
    </location>
</feature>
<organism evidence="9 10">
    <name type="scientific">Gracilibacillus halotolerans</name>
    <dbReference type="NCBI Taxonomy" id="74386"/>
    <lineage>
        <taxon>Bacteria</taxon>
        <taxon>Bacillati</taxon>
        <taxon>Bacillota</taxon>
        <taxon>Bacilli</taxon>
        <taxon>Bacillales</taxon>
        <taxon>Bacillaceae</taxon>
        <taxon>Gracilibacillus</taxon>
    </lineage>
</organism>
<feature type="domain" description="Major facilitator superfamily (MFS) profile" evidence="8">
    <location>
        <begin position="23"/>
        <end position="482"/>
    </location>
</feature>
<dbReference type="GO" id="GO:0005886">
    <property type="term" value="C:plasma membrane"/>
    <property type="evidence" value="ECO:0007669"/>
    <property type="project" value="UniProtKB-SubCell"/>
</dbReference>
<name>A0A841RSN5_9BACI</name>
<sequence length="497" mass="54580">MSKSKEEKYEYLSENPNVKTLPIMMALIIGAFFAILNETLLNIALSTLMQEFSISLPTVQWVATGFMLVMGIVIPISPLFMQWFTTRQLFIGTMTVFTIGTIIAAIAPTFSILLIGRLIQAAGTGLLMPIMFNVFLLIYPPHKRGKIMGIVGLVIMFAPAIGPTLSGVIVDYLGWRFLFITVIPFALFSIIFGYKYLINVSEITKPKIDWPSIIFSTIGFGTIIYGFSSVGESEAGFLTPEVLITISVGLIAIILFSIRQFKLEEPLMDLRVFKLPMFSHAVVMFVIIVMTMFSSELILPVFMQGPMMLAPAAAGLLLLPGSILNGIMSPFMGALFDKVGPRVMMIPATIVLSGTMFMFSRLTAETPPWVIVAGFILIMLSVSATMMPAETNGMNQLPKRLYPHGTAVMSTLQPLSGAIGVSVFISILNSKQASYLEGVANPLAPESVTQSMVVAIEHVYFIIFMITLIAVILSFIVYRARPIEENVVVEETQLESN</sequence>
<feature type="transmembrane region" description="Helical" evidence="7">
    <location>
        <begin position="210"/>
        <end position="230"/>
    </location>
</feature>
<evidence type="ECO:0000313" key="10">
    <source>
        <dbReference type="Proteomes" id="UP000572212"/>
    </source>
</evidence>
<feature type="transmembrane region" description="Helical" evidence="7">
    <location>
        <begin position="309"/>
        <end position="331"/>
    </location>
</feature>
<dbReference type="Gene3D" id="1.20.1720.10">
    <property type="entry name" value="Multidrug resistance protein D"/>
    <property type="match status" value="1"/>
</dbReference>
<evidence type="ECO:0000256" key="1">
    <source>
        <dbReference type="ARBA" id="ARBA00004651"/>
    </source>
</evidence>
<dbReference type="PANTHER" id="PTHR42718:SF43">
    <property type="entry name" value="LINCOMYCIN RESISTANCE PROTEIN LMRB"/>
    <property type="match status" value="1"/>
</dbReference>
<dbReference type="Pfam" id="PF07690">
    <property type="entry name" value="MFS_1"/>
    <property type="match status" value="1"/>
</dbReference>
<accession>A0A841RSN5</accession>
<dbReference type="InterPro" id="IPR036259">
    <property type="entry name" value="MFS_trans_sf"/>
</dbReference>
<dbReference type="NCBIfam" id="TIGR00711">
    <property type="entry name" value="efflux_EmrB"/>
    <property type="match status" value="1"/>
</dbReference>
<evidence type="ECO:0000256" key="3">
    <source>
        <dbReference type="ARBA" id="ARBA00022475"/>
    </source>
</evidence>
<feature type="transmembrane region" description="Helical" evidence="7">
    <location>
        <begin position="21"/>
        <end position="41"/>
    </location>
</feature>
<dbReference type="InterPro" id="IPR004638">
    <property type="entry name" value="EmrB-like"/>
</dbReference>
<feature type="transmembrane region" description="Helical" evidence="7">
    <location>
        <begin position="401"/>
        <end position="428"/>
    </location>
</feature>
<dbReference type="SUPFAM" id="SSF103473">
    <property type="entry name" value="MFS general substrate transporter"/>
    <property type="match status" value="1"/>
</dbReference>
<dbReference type="EMBL" id="JACHON010000025">
    <property type="protein sequence ID" value="MBB6514215.1"/>
    <property type="molecule type" value="Genomic_DNA"/>
</dbReference>
<feature type="transmembrane region" description="Helical" evidence="7">
    <location>
        <begin position="369"/>
        <end position="389"/>
    </location>
</feature>
<keyword evidence="2" id="KW-0813">Transport</keyword>
<evidence type="ECO:0000259" key="8">
    <source>
        <dbReference type="PROSITE" id="PS50850"/>
    </source>
</evidence>
<dbReference type="CDD" id="cd17503">
    <property type="entry name" value="MFS_LmrB_MDR_like"/>
    <property type="match status" value="1"/>
</dbReference>
<comment type="caution">
    <text evidence="9">The sequence shown here is derived from an EMBL/GenBank/DDBJ whole genome shotgun (WGS) entry which is preliminary data.</text>
</comment>
<proteinExistence type="predicted"/>
<feature type="transmembrane region" description="Helical" evidence="7">
    <location>
        <begin position="282"/>
        <end position="303"/>
    </location>
</feature>
<dbReference type="InterPro" id="IPR020846">
    <property type="entry name" value="MFS_dom"/>
</dbReference>
<feature type="transmembrane region" description="Helical" evidence="7">
    <location>
        <begin position="121"/>
        <end position="140"/>
    </location>
</feature>